<protein>
    <submittedName>
        <fullName evidence="7">VENN motif pre-toxin domain-containing protein</fullName>
    </submittedName>
</protein>
<dbReference type="InterPro" id="IPR016192">
    <property type="entry name" value="APOBEC/CMP_deaminase_Zn-bd"/>
</dbReference>
<dbReference type="EMBL" id="JAIVFG010000113">
    <property type="protein sequence ID" value="MDB0574056.1"/>
    <property type="molecule type" value="Genomic_DNA"/>
</dbReference>
<keyword evidence="3" id="KW-1266">Target cell cytoplasm</keyword>
<dbReference type="InterPro" id="IPR006914">
    <property type="entry name" value="VENN_dom"/>
</dbReference>
<dbReference type="InterPro" id="IPR057580">
    <property type="entry name" value="Deam_C"/>
</dbReference>
<dbReference type="RefSeq" id="WP_271657469.1">
    <property type="nucleotide sequence ID" value="NZ_JAIVFG010000113.1"/>
</dbReference>
<name>A0AAW5ZWB3_RALSL</name>
<dbReference type="Pfam" id="PF24241">
    <property type="entry name" value="Deam_C"/>
    <property type="match status" value="1"/>
</dbReference>
<dbReference type="Proteomes" id="UP001144050">
    <property type="component" value="Unassembled WGS sequence"/>
</dbReference>
<gene>
    <name evidence="7" type="ORF">LBW59_25360</name>
</gene>
<dbReference type="GO" id="GO:0090729">
    <property type="term" value="F:toxin activity"/>
    <property type="evidence" value="ECO:0007669"/>
    <property type="project" value="UniProtKB-KW"/>
</dbReference>
<dbReference type="Pfam" id="PF04829">
    <property type="entry name" value="PT-VENN"/>
    <property type="match status" value="1"/>
</dbReference>
<evidence type="ECO:0000256" key="1">
    <source>
        <dbReference type="ARBA" id="ARBA00004219"/>
    </source>
</evidence>
<feature type="domain" description="Putative cytidine deaminase C-terminal" evidence="6">
    <location>
        <begin position="451"/>
        <end position="568"/>
    </location>
</feature>
<keyword evidence="4" id="KW-0843">Virulence</keyword>
<evidence type="ECO:0000259" key="5">
    <source>
        <dbReference type="Pfam" id="PF04829"/>
    </source>
</evidence>
<comment type="caution">
    <text evidence="7">The sequence shown here is derived from an EMBL/GenBank/DDBJ whole genome shotgun (WGS) entry which is preliminary data.</text>
</comment>
<evidence type="ECO:0000256" key="2">
    <source>
        <dbReference type="ARBA" id="ARBA00022656"/>
    </source>
</evidence>
<sequence>QGVNNLVSNAVSNAQGPIAGNASGTTRSAISAGTVVITDNAGQLAKTGKDADATIAGLNRDTAHANDGAIGKIFDKEKVEERQEIARLQAQVVQQVAPLLYKQVGNFLEKQPTEVRVAVHALVGGLISRAMGGEFAAGAIGAGAATLAVETFGKQLLAIDGLSEGDRKALVQLVGMAVSGVAAGAAGGSSAGVAAATGTAQLAVQNNFLTHQQRDQRAEELASCKSARECDAVSAKWDAISKKQQADAQACISSDSCKVVLNALVWPSIESALNEAKAECAPPRMCSAQAQEDINQLQRLWNQKDAIQSFYEVEKFVAEFVAVGRGVTVAIGAVSKAVEIARGLRVADEAATLTAGAGETPVLKNISGPYSPVAGDGTPITAVRVGSGYSAGDVLPVSPAVSSGETVNITGPITSNGAANVVTSRQLAVDLAIAQSKDPLIGTTLPGAAAPVQVTADASIGGRSFFDVNQTARATGSTSANKPTLIADLVEPGSPNGTYGTAHAEIGTIQQAYDAGLTKNESMTIIVRGQAPCDYCQSHLIKMANAAGLNQLTVVNGVDGSVIQWVRGSFSWNVIKRSQFMGGSR</sequence>
<evidence type="ECO:0000313" key="7">
    <source>
        <dbReference type="EMBL" id="MDB0574056.1"/>
    </source>
</evidence>
<feature type="non-terminal residue" evidence="7">
    <location>
        <position position="1"/>
    </location>
</feature>
<dbReference type="GO" id="GO:0016787">
    <property type="term" value="F:hydrolase activity"/>
    <property type="evidence" value="ECO:0007669"/>
    <property type="project" value="InterPro"/>
</dbReference>
<feature type="domain" description="VENN motif-containing" evidence="5">
    <location>
        <begin position="162"/>
        <end position="210"/>
    </location>
</feature>
<evidence type="ECO:0000313" key="8">
    <source>
        <dbReference type="Proteomes" id="UP001144050"/>
    </source>
</evidence>
<evidence type="ECO:0000259" key="6">
    <source>
        <dbReference type="Pfam" id="PF24241"/>
    </source>
</evidence>
<evidence type="ECO:0000256" key="4">
    <source>
        <dbReference type="ARBA" id="ARBA00023026"/>
    </source>
</evidence>
<evidence type="ECO:0000256" key="3">
    <source>
        <dbReference type="ARBA" id="ARBA00022913"/>
    </source>
</evidence>
<reference evidence="7" key="1">
    <citation type="submission" date="2021-09" db="EMBL/GenBank/DDBJ databases">
        <title>Genomic analysis of Ralstonia spp.</title>
        <authorList>
            <person name="Aburjaile F."/>
            <person name="Ariute J.C."/>
            <person name="Pais A.K.L."/>
            <person name="Albuquerque G.M.R."/>
            <person name="Silva A.M.F."/>
            <person name="Brenig B."/>
            <person name="Azevedo V."/>
            <person name="Matiuzzi M."/>
            <person name="Ramos R."/>
            <person name="Goes-Neto A."/>
            <person name="Soares S."/>
            <person name="Iseppon A.M.B."/>
            <person name="Souza E."/>
            <person name="Gama M."/>
        </authorList>
    </citation>
    <scope>NUCLEOTIDE SEQUENCE</scope>
    <source>
        <strain evidence="7">CCRMRs91</strain>
    </source>
</reference>
<dbReference type="GO" id="GO:0008270">
    <property type="term" value="F:zinc ion binding"/>
    <property type="evidence" value="ECO:0007669"/>
    <property type="project" value="InterPro"/>
</dbReference>
<organism evidence="7 8">
    <name type="scientific">Ralstonia solanacearum</name>
    <name type="common">Pseudomonas solanacearum</name>
    <dbReference type="NCBI Taxonomy" id="305"/>
    <lineage>
        <taxon>Bacteria</taxon>
        <taxon>Pseudomonadati</taxon>
        <taxon>Pseudomonadota</taxon>
        <taxon>Betaproteobacteria</taxon>
        <taxon>Burkholderiales</taxon>
        <taxon>Burkholderiaceae</taxon>
        <taxon>Ralstonia</taxon>
        <taxon>Ralstonia solanacearum species complex</taxon>
    </lineage>
</organism>
<accession>A0AAW5ZWB3</accession>
<dbReference type="PROSITE" id="PS00903">
    <property type="entry name" value="CYT_DCMP_DEAMINASES_1"/>
    <property type="match status" value="1"/>
</dbReference>
<proteinExistence type="predicted"/>
<keyword evidence="2" id="KW-0800">Toxin</keyword>
<dbReference type="AlphaFoldDB" id="A0AAW5ZWB3"/>
<comment type="subcellular location">
    <subcellularLocation>
        <location evidence="1">Target cell</location>
        <location evidence="1">Target cell cytoplasm</location>
    </subcellularLocation>
</comment>